<evidence type="ECO:0000313" key="1">
    <source>
        <dbReference type="EMBL" id="MDD1779660.1"/>
    </source>
</evidence>
<name>A0ABT5QFA6_9GAMM</name>
<proteinExistence type="predicted"/>
<dbReference type="RefSeq" id="WP_274139459.1">
    <property type="nucleotide sequence ID" value="NZ_JAJUBB010000001.1"/>
</dbReference>
<sequence length="165" mass="18242">MQRILMAIALVILLSIVGLIFERSSRNSEAVIRKNIHSLSTIALEMVKAQTALEATDHTVLTAQQVAGLEDAMINALAMKASGFEASRLGMKIEVVTARGKAQASRELHRFGEWYCEPDVQLLNKVNRLQQLQLLTQDLFPLFQVTMCYLNSDGSITKSSASSFD</sequence>
<keyword evidence="2" id="KW-1185">Reference proteome</keyword>
<gene>
    <name evidence="1" type="ORF">LRP49_00500</name>
</gene>
<dbReference type="Proteomes" id="UP001149821">
    <property type="component" value="Unassembled WGS sequence"/>
</dbReference>
<evidence type="ECO:0000313" key="2">
    <source>
        <dbReference type="Proteomes" id="UP001149821"/>
    </source>
</evidence>
<protein>
    <submittedName>
        <fullName evidence="1">Uncharacterized protein</fullName>
    </submittedName>
</protein>
<accession>A0ABT5QFA6</accession>
<organism evidence="1 2">
    <name type="scientific">Enterovibrio qingdaonensis</name>
    <dbReference type="NCBI Taxonomy" id="2899818"/>
    <lineage>
        <taxon>Bacteria</taxon>
        <taxon>Pseudomonadati</taxon>
        <taxon>Pseudomonadota</taxon>
        <taxon>Gammaproteobacteria</taxon>
        <taxon>Vibrionales</taxon>
        <taxon>Vibrionaceae</taxon>
        <taxon>Enterovibrio</taxon>
    </lineage>
</organism>
<reference evidence="1" key="1">
    <citation type="submission" date="2021-12" db="EMBL/GenBank/DDBJ databases">
        <title>Enterovibrio ZSDZ35 sp. nov. and Enterovibrio ZSDZ42 sp. nov., isolated from coastal seawater in Qingdao.</title>
        <authorList>
            <person name="Zhang P."/>
        </authorList>
    </citation>
    <scope>NUCLEOTIDE SEQUENCE</scope>
    <source>
        <strain evidence="1">ZSDZ35</strain>
    </source>
</reference>
<comment type="caution">
    <text evidence="1">The sequence shown here is derived from an EMBL/GenBank/DDBJ whole genome shotgun (WGS) entry which is preliminary data.</text>
</comment>
<dbReference type="EMBL" id="JAJUBB010000001">
    <property type="protein sequence ID" value="MDD1779660.1"/>
    <property type="molecule type" value="Genomic_DNA"/>
</dbReference>